<dbReference type="InterPro" id="IPR009218">
    <property type="entry name" value="HD_phosphohydro"/>
</dbReference>
<organism evidence="2 3">
    <name type="scientific">Arthrobacter agilis</name>
    <dbReference type="NCBI Taxonomy" id="37921"/>
    <lineage>
        <taxon>Bacteria</taxon>
        <taxon>Bacillati</taxon>
        <taxon>Actinomycetota</taxon>
        <taxon>Actinomycetes</taxon>
        <taxon>Micrococcales</taxon>
        <taxon>Micrococcaceae</taxon>
        <taxon>Arthrobacter</taxon>
    </lineage>
</organism>
<dbReference type="RefSeq" id="WP_208739283.1">
    <property type="nucleotide sequence ID" value="NZ_CP024915.1"/>
</dbReference>
<feature type="domain" description="DUF4031" evidence="1">
    <location>
        <begin position="3"/>
        <end position="77"/>
    </location>
</feature>
<name>A0A2L0UFU7_9MICC</name>
<evidence type="ECO:0000313" key="2">
    <source>
        <dbReference type="EMBL" id="AUZ88123.1"/>
    </source>
</evidence>
<dbReference type="AlphaFoldDB" id="A0A2L0UFU7"/>
<accession>A0A2L0UFU7</accession>
<proteinExistence type="predicted"/>
<dbReference type="PANTHER" id="PTHR21174">
    <property type="match status" value="1"/>
</dbReference>
<dbReference type="PANTHER" id="PTHR21174:SF0">
    <property type="entry name" value="HD PHOSPHOHYDROLASE FAMILY PROTEIN-RELATED"/>
    <property type="match status" value="1"/>
</dbReference>
<dbReference type="SUPFAM" id="SSF109604">
    <property type="entry name" value="HD-domain/PDEase-like"/>
    <property type="match status" value="1"/>
</dbReference>
<sequence length="293" mass="32406">MAVLIDPPSWPAHGTVFSHLVSTSSLDELHAFAEAAGIPRRAFDEDHYDVPARRHRDLVLRGAREVSGTELVRALIASGLRIPARQRAPRLRAALASRWESLLPAQPALGRELLDRWSEPHRKYHTPTHLIAVLEALDVLMEPADALLRRSVLLAAWFHDAVYEGSAGKDERASAHLAVERLREPLGTSAAQEVGRLVLVTVAHDPAPDDRSGQLLCDADLSVLASPPEAYARYTDAVRQEYAHIPDDAFTTGRRAVLLRLLALDPLYRTAAAQGHWAERAQRNLMQELESLV</sequence>
<dbReference type="InterPro" id="IPR025109">
    <property type="entry name" value="DUF4031"/>
</dbReference>
<dbReference type="EMBL" id="CP024915">
    <property type="protein sequence ID" value="AUZ88123.1"/>
    <property type="molecule type" value="Genomic_DNA"/>
</dbReference>
<dbReference type="Pfam" id="PF13223">
    <property type="entry name" value="DUF4031"/>
    <property type="match status" value="1"/>
</dbReference>
<gene>
    <name evidence="2" type="ORF">CVO76_11120</name>
</gene>
<protein>
    <submittedName>
        <fullName evidence="2">DUF4031 domain-containing protein</fullName>
    </submittedName>
</protein>
<evidence type="ECO:0000313" key="3">
    <source>
        <dbReference type="Proteomes" id="UP000239187"/>
    </source>
</evidence>
<reference evidence="2 3" key="1">
    <citation type="submission" date="2017-11" db="EMBL/GenBank/DDBJ databases">
        <title>Draft genome of Arthrobacter agilis strain UMCV2, a plant growth-promoting rhizobacterium and biocontrol capacity of phytopathogenic fungi.</title>
        <authorList>
            <person name="Martinez-Camara R."/>
            <person name="Santoyo G."/>
            <person name="Moreno-Hagelsieb G."/>
            <person name="Valencia-Cantero E."/>
        </authorList>
    </citation>
    <scope>NUCLEOTIDE SEQUENCE [LARGE SCALE GENOMIC DNA]</scope>
    <source>
        <strain evidence="2 3">UMCV2</strain>
    </source>
</reference>
<dbReference type="Proteomes" id="UP000239187">
    <property type="component" value="Chromosome"/>
</dbReference>
<evidence type="ECO:0000259" key="1">
    <source>
        <dbReference type="Pfam" id="PF13223"/>
    </source>
</evidence>
<dbReference type="Gene3D" id="1.10.3210.10">
    <property type="entry name" value="Hypothetical protein af1432"/>
    <property type="match status" value="1"/>
</dbReference>